<evidence type="ECO:0000259" key="3">
    <source>
        <dbReference type="PROSITE" id="PS50977"/>
    </source>
</evidence>
<dbReference type="InterPro" id="IPR001647">
    <property type="entry name" value="HTH_TetR"/>
</dbReference>
<comment type="caution">
    <text evidence="4">The sequence shown here is derived from an EMBL/GenBank/DDBJ whole genome shotgun (WGS) entry which is preliminary data.</text>
</comment>
<dbReference type="Proteomes" id="UP000447876">
    <property type="component" value="Unassembled WGS sequence"/>
</dbReference>
<dbReference type="PANTHER" id="PTHR43479">
    <property type="entry name" value="ACREF/ENVCD OPERON REPRESSOR-RELATED"/>
    <property type="match status" value="1"/>
</dbReference>
<keyword evidence="1 2" id="KW-0238">DNA-binding</keyword>
<dbReference type="PROSITE" id="PS50977">
    <property type="entry name" value="HTH_TETR_2"/>
    <property type="match status" value="1"/>
</dbReference>
<gene>
    <name evidence="4" type="ORF">GNP95_22320</name>
</gene>
<feature type="domain" description="HTH tetR-type" evidence="3">
    <location>
        <begin position="12"/>
        <end position="72"/>
    </location>
</feature>
<dbReference type="InterPro" id="IPR050624">
    <property type="entry name" value="HTH-type_Tx_Regulator"/>
</dbReference>
<evidence type="ECO:0000256" key="1">
    <source>
        <dbReference type="ARBA" id="ARBA00023125"/>
    </source>
</evidence>
<protein>
    <submittedName>
        <fullName evidence="4">TetR family transcriptional regulator</fullName>
    </submittedName>
</protein>
<dbReference type="EMBL" id="WNZW01000015">
    <property type="protein sequence ID" value="MUG47692.1"/>
    <property type="molecule type" value="Genomic_DNA"/>
</dbReference>
<organism evidence="4 5">
    <name type="scientific">Paenibacillus woosongensis</name>
    <dbReference type="NCBI Taxonomy" id="307580"/>
    <lineage>
        <taxon>Bacteria</taxon>
        <taxon>Bacillati</taxon>
        <taxon>Bacillota</taxon>
        <taxon>Bacilli</taxon>
        <taxon>Bacillales</taxon>
        <taxon>Paenibacillaceae</taxon>
        <taxon>Paenibacillus</taxon>
    </lineage>
</organism>
<dbReference type="RefSeq" id="WP_155613066.1">
    <property type="nucleotide sequence ID" value="NZ_WNZW01000015.1"/>
</dbReference>
<evidence type="ECO:0000313" key="5">
    <source>
        <dbReference type="Proteomes" id="UP000447876"/>
    </source>
</evidence>
<dbReference type="Pfam" id="PF00440">
    <property type="entry name" value="TetR_N"/>
    <property type="match status" value="1"/>
</dbReference>
<dbReference type="AlphaFoldDB" id="A0A7X2Z545"/>
<reference evidence="4 5" key="1">
    <citation type="submission" date="2019-11" db="EMBL/GenBank/DDBJ databases">
        <title>Draft genome sequences of five Paenibacillus species of dairy origin.</title>
        <authorList>
            <person name="Olajide A.M."/>
            <person name="Chen S."/>
            <person name="Lapointe G."/>
        </authorList>
    </citation>
    <scope>NUCLEOTIDE SEQUENCE [LARGE SCALE GENOMIC DNA]</scope>
    <source>
        <strain evidence="4 5">12CR55</strain>
    </source>
</reference>
<dbReference type="Pfam" id="PF14278">
    <property type="entry name" value="TetR_C_8"/>
    <property type="match status" value="1"/>
</dbReference>
<sequence length="185" mass="21816">MDRKTTEDLRVKRTRKLLYTALLELMDKHPFENITVKQICDLAMVHRTTFYTHFQDKFDLLSRAMKQIAEEEFKGFVDASFSPSENFRELFSLAKKHKKLFSILLAEERDSLRSLLRKEMGRGIKEYLAQHNSMDEISVDMQIKIEAYIGAVLGVVTWWIDSNVPIDHEELFSKMNIFSEERFAE</sequence>
<evidence type="ECO:0000256" key="2">
    <source>
        <dbReference type="PROSITE-ProRule" id="PRU00335"/>
    </source>
</evidence>
<name>A0A7X2Z545_9BACL</name>
<feature type="DNA-binding region" description="H-T-H motif" evidence="2">
    <location>
        <begin position="35"/>
        <end position="54"/>
    </location>
</feature>
<dbReference type="SUPFAM" id="SSF46689">
    <property type="entry name" value="Homeodomain-like"/>
    <property type="match status" value="1"/>
</dbReference>
<evidence type="ECO:0000313" key="4">
    <source>
        <dbReference type="EMBL" id="MUG47692.1"/>
    </source>
</evidence>
<dbReference type="OrthoDB" id="9810250at2"/>
<dbReference type="InterPro" id="IPR039532">
    <property type="entry name" value="TetR_C_Firmicutes"/>
</dbReference>
<dbReference type="GO" id="GO:0003677">
    <property type="term" value="F:DNA binding"/>
    <property type="evidence" value="ECO:0007669"/>
    <property type="project" value="UniProtKB-UniRule"/>
</dbReference>
<proteinExistence type="predicted"/>
<accession>A0A7X2Z545</accession>
<dbReference type="InterPro" id="IPR009057">
    <property type="entry name" value="Homeodomain-like_sf"/>
</dbReference>
<dbReference type="PANTHER" id="PTHR43479:SF16">
    <property type="entry name" value="HTH TETR-TYPE DOMAIN-CONTAINING PROTEIN"/>
    <property type="match status" value="1"/>
</dbReference>
<dbReference type="Gene3D" id="1.10.357.10">
    <property type="entry name" value="Tetracycline Repressor, domain 2"/>
    <property type="match status" value="1"/>
</dbReference>